<organism evidence="3 4">
    <name type="scientific">Thalassiosira pseudonana</name>
    <name type="common">Marine diatom</name>
    <name type="synonym">Cyclotella nana</name>
    <dbReference type="NCBI Taxonomy" id="35128"/>
    <lineage>
        <taxon>Eukaryota</taxon>
        <taxon>Sar</taxon>
        <taxon>Stramenopiles</taxon>
        <taxon>Ochrophyta</taxon>
        <taxon>Bacillariophyta</taxon>
        <taxon>Coscinodiscophyceae</taxon>
        <taxon>Thalassiosirophycidae</taxon>
        <taxon>Thalassiosirales</taxon>
        <taxon>Thalassiosiraceae</taxon>
        <taxon>Thalassiosira</taxon>
    </lineage>
</organism>
<feature type="coiled-coil region" evidence="1">
    <location>
        <begin position="152"/>
        <end position="186"/>
    </location>
</feature>
<feature type="compositionally biased region" description="Low complexity" evidence="2">
    <location>
        <begin position="96"/>
        <end position="109"/>
    </location>
</feature>
<keyword evidence="1" id="KW-0175">Coiled coil</keyword>
<evidence type="ECO:0000256" key="1">
    <source>
        <dbReference type="SAM" id="Coils"/>
    </source>
</evidence>
<keyword evidence="4" id="KW-1185">Reference proteome</keyword>
<sequence>MINQGAIYEDYEDDNQSYNTDSRSYARRYSKGDSKPPYGGHIPEEDETESLSTMDESSVTQQQMHQSHHSLYSNYTPRHHNSLQSKKQPRNRSDGDSSSVSSNQPSRNSINDINSPTHSIVNYSTQLESRVAKLSLELATTKTSPDELHLDHRRLQNEKDSLNDKVSLLQEENEQLHFKIERLEREKLLRNMEGTVGVARPIIGNSSTISGAIKTYKAQLQDKSETGGLEVPFRSDDNEYRAASRRRDSTTSEGCVTVGSDADEALSVSSLRSYGAEKVSLYGEEDADVHEVLTSARANNNKCFFGMLGGGNQRHKQQMNEVTKQMEGASISHRSTEMNDSDEDGYDSDER</sequence>
<feature type="region of interest" description="Disordered" evidence="2">
    <location>
        <begin position="1"/>
        <end position="117"/>
    </location>
</feature>
<dbReference type="GeneID" id="7442229"/>
<feature type="compositionally biased region" description="Polar residues" evidence="2">
    <location>
        <begin position="50"/>
        <end position="86"/>
    </location>
</feature>
<feature type="compositionally biased region" description="Basic and acidic residues" evidence="2">
    <location>
        <begin position="233"/>
        <end position="250"/>
    </location>
</feature>
<feature type="region of interest" description="Disordered" evidence="2">
    <location>
        <begin position="227"/>
        <end position="255"/>
    </location>
</feature>
<feature type="compositionally biased region" description="Acidic residues" evidence="2">
    <location>
        <begin position="339"/>
        <end position="351"/>
    </location>
</feature>
<dbReference type="AlphaFoldDB" id="B8BTL0"/>
<dbReference type="EMBL" id="CM000639">
    <property type="protein sequence ID" value="EED95113.1"/>
    <property type="molecule type" value="Genomic_DNA"/>
</dbReference>
<feature type="region of interest" description="Disordered" evidence="2">
    <location>
        <begin position="313"/>
        <end position="351"/>
    </location>
</feature>
<reference evidence="3 4" key="1">
    <citation type="journal article" date="2004" name="Science">
        <title>The genome of the diatom Thalassiosira pseudonana: ecology, evolution, and metabolism.</title>
        <authorList>
            <person name="Armbrust E.V."/>
            <person name="Berges J.A."/>
            <person name="Bowler C."/>
            <person name="Green B.R."/>
            <person name="Martinez D."/>
            <person name="Putnam N.H."/>
            <person name="Zhou S."/>
            <person name="Allen A.E."/>
            <person name="Apt K.E."/>
            <person name="Bechner M."/>
            <person name="Brzezinski M.A."/>
            <person name="Chaal B.K."/>
            <person name="Chiovitti A."/>
            <person name="Davis A.K."/>
            <person name="Demarest M.S."/>
            <person name="Detter J.C."/>
            <person name="Glavina T."/>
            <person name="Goodstein D."/>
            <person name="Hadi M.Z."/>
            <person name="Hellsten U."/>
            <person name="Hildebrand M."/>
            <person name="Jenkins B.D."/>
            <person name="Jurka J."/>
            <person name="Kapitonov V.V."/>
            <person name="Kroger N."/>
            <person name="Lau W.W."/>
            <person name="Lane T.W."/>
            <person name="Larimer F.W."/>
            <person name="Lippmeier J.C."/>
            <person name="Lucas S."/>
            <person name="Medina M."/>
            <person name="Montsant A."/>
            <person name="Obornik M."/>
            <person name="Parker M.S."/>
            <person name="Palenik B."/>
            <person name="Pazour G.J."/>
            <person name="Richardson P.M."/>
            <person name="Rynearson T.A."/>
            <person name="Saito M.A."/>
            <person name="Schwartz D.C."/>
            <person name="Thamatrakoln K."/>
            <person name="Valentin K."/>
            <person name="Vardi A."/>
            <person name="Wilkerson F.P."/>
            <person name="Rokhsar D.S."/>
        </authorList>
    </citation>
    <scope>NUCLEOTIDE SEQUENCE [LARGE SCALE GENOMIC DNA]</scope>
    <source>
        <strain evidence="3 4">CCMP1335</strain>
    </source>
</reference>
<dbReference type="Proteomes" id="UP000001449">
    <property type="component" value="Chromosome 2"/>
</dbReference>
<evidence type="ECO:0000313" key="4">
    <source>
        <dbReference type="Proteomes" id="UP000001449"/>
    </source>
</evidence>
<proteinExistence type="predicted"/>
<evidence type="ECO:0000256" key="2">
    <source>
        <dbReference type="SAM" id="MobiDB-lite"/>
    </source>
</evidence>
<dbReference type="PaxDb" id="35128-Thaps2173"/>
<protein>
    <submittedName>
        <fullName evidence="3">Uncharacterized protein</fullName>
    </submittedName>
</protein>
<evidence type="ECO:0000313" key="3">
    <source>
        <dbReference type="EMBL" id="EED95113.1"/>
    </source>
</evidence>
<accession>B8BTL0</accession>
<dbReference type="KEGG" id="tps:THAPSDRAFT_2173"/>
<reference evidence="3 4" key="2">
    <citation type="journal article" date="2008" name="Nature">
        <title>The Phaeodactylum genome reveals the evolutionary history of diatom genomes.</title>
        <authorList>
            <person name="Bowler C."/>
            <person name="Allen A.E."/>
            <person name="Badger J.H."/>
            <person name="Grimwood J."/>
            <person name="Jabbari K."/>
            <person name="Kuo A."/>
            <person name="Maheswari U."/>
            <person name="Martens C."/>
            <person name="Maumus F."/>
            <person name="Otillar R.P."/>
            <person name="Rayko E."/>
            <person name="Salamov A."/>
            <person name="Vandepoele K."/>
            <person name="Beszteri B."/>
            <person name="Gruber A."/>
            <person name="Heijde M."/>
            <person name="Katinka M."/>
            <person name="Mock T."/>
            <person name="Valentin K."/>
            <person name="Verret F."/>
            <person name="Berges J.A."/>
            <person name="Brownlee C."/>
            <person name="Cadoret J.P."/>
            <person name="Chiovitti A."/>
            <person name="Choi C.J."/>
            <person name="Coesel S."/>
            <person name="De Martino A."/>
            <person name="Detter J.C."/>
            <person name="Durkin C."/>
            <person name="Falciatore A."/>
            <person name="Fournet J."/>
            <person name="Haruta M."/>
            <person name="Huysman M.J."/>
            <person name="Jenkins B.D."/>
            <person name="Jiroutova K."/>
            <person name="Jorgensen R.E."/>
            <person name="Joubert Y."/>
            <person name="Kaplan A."/>
            <person name="Kroger N."/>
            <person name="Kroth P.G."/>
            <person name="La Roche J."/>
            <person name="Lindquist E."/>
            <person name="Lommer M."/>
            <person name="Martin-Jezequel V."/>
            <person name="Lopez P.J."/>
            <person name="Lucas S."/>
            <person name="Mangogna M."/>
            <person name="McGinnis K."/>
            <person name="Medlin L.K."/>
            <person name="Montsant A."/>
            <person name="Oudot-Le Secq M.P."/>
            <person name="Napoli C."/>
            <person name="Obornik M."/>
            <person name="Parker M.S."/>
            <person name="Petit J.L."/>
            <person name="Porcel B.M."/>
            <person name="Poulsen N."/>
            <person name="Robison M."/>
            <person name="Rychlewski L."/>
            <person name="Rynearson T.A."/>
            <person name="Schmutz J."/>
            <person name="Shapiro H."/>
            <person name="Siaut M."/>
            <person name="Stanley M."/>
            <person name="Sussman M.R."/>
            <person name="Taylor A.R."/>
            <person name="Vardi A."/>
            <person name="von Dassow P."/>
            <person name="Vyverman W."/>
            <person name="Willis A."/>
            <person name="Wyrwicz L.S."/>
            <person name="Rokhsar D.S."/>
            <person name="Weissenbach J."/>
            <person name="Armbrust E.V."/>
            <person name="Green B.R."/>
            <person name="Van de Peer Y."/>
            <person name="Grigoriev I.V."/>
        </authorList>
    </citation>
    <scope>NUCLEOTIDE SEQUENCE [LARGE SCALE GENOMIC DNA]</scope>
    <source>
        <strain evidence="3 4">CCMP1335</strain>
    </source>
</reference>
<name>B8BTL0_THAPS</name>
<dbReference type="HOGENOM" id="CLU_791072_0_0_1"/>
<gene>
    <name evidence="3" type="ORF">THAPSDRAFT_2173</name>
</gene>
<dbReference type="InParanoid" id="B8BTL0"/>
<dbReference type="RefSeq" id="XP_002287670.1">
    <property type="nucleotide sequence ID" value="XM_002287634.1"/>
</dbReference>